<evidence type="ECO:0000259" key="3">
    <source>
        <dbReference type="Pfam" id="PF00857"/>
    </source>
</evidence>
<sequence length="190" mass="20763">MSYPKGHTALVLVDPYNDFISEGGKFYPRLQESIQAVGLIPRLAHLVASVRAAGVPIFYAPHRQYRPGDFDDFVFPSKSHVGIKAAQGFALGSWGGEFRDELKPDIARGDVVATEHFTTSGFANTNLDFQLRKHGVTHIAIAGLVANTCIEATDATADFSAEALKASIEINYPGFAHEVKTTDEWLKDIQ</sequence>
<dbReference type="HOGENOM" id="CLU_068979_8_2_1"/>
<comment type="similarity">
    <text evidence="1">Belongs to the isochorismatase family.</text>
</comment>
<dbReference type="InParanoid" id="A0A067MMX6"/>
<dbReference type="InterPro" id="IPR000868">
    <property type="entry name" value="Isochorismatase-like_dom"/>
</dbReference>
<keyword evidence="2" id="KW-0378">Hydrolase</keyword>
<dbReference type="Pfam" id="PF00857">
    <property type="entry name" value="Isochorismatase"/>
    <property type="match status" value="1"/>
</dbReference>
<evidence type="ECO:0000256" key="2">
    <source>
        <dbReference type="ARBA" id="ARBA00022801"/>
    </source>
</evidence>
<gene>
    <name evidence="4" type="ORF">BOTBODRAFT_144391</name>
</gene>
<reference evidence="5" key="1">
    <citation type="journal article" date="2014" name="Proc. Natl. Acad. Sci. U.S.A.">
        <title>Extensive sampling of basidiomycete genomes demonstrates inadequacy of the white-rot/brown-rot paradigm for wood decay fungi.</title>
        <authorList>
            <person name="Riley R."/>
            <person name="Salamov A.A."/>
            <person name="Brown D.W."/>
            <person name="Nagy L.G."/>
            <person name="Floudas D."/>
            <person name="Held B.W."/>
            <person name="Levasseur A."/>
            <person name="Lombard V."/>
            <person name="Morin E."/>
            <person name="Otillar R."/>
            <person name="Lindquist E.A."/>
            <person name="Sun H."/>
            <person name="LaButti K.M."/>
            <person name="Schmutz J."/>
            <person name="Jabbour D."/>
            <person name="Luo H."/>
            <person name="Baker S.E."/>
            <person name="Pisabarro A.G."/>
            <person name="Walton J.D."/>
            <person name="Blanchette R.A."/>
            <person name="Henrissat B."/>
            <person name="Martin F."/>
            <person name="Cullen D."/>
            <person name="Hibbett D.S."/>
            <person name="Grigoriev I.V."/>
        </authorList>
    </citation>
    <scope>NUCLEOTIDE SEQUENCE [LARGE SCALE GENOMIC DNA]</scope>
    <source>
        <strain evidence="5">FD-172 SS1</strain>
    </source>
</reference>
<dbReference type="Gene3D" id="3.40.50.850">
    <property type="entry name" value="Isochorismatase-like"/>
    <property type="match status" value="1"/>
</dbReference>
<name>A0A067MMX6_BOTB1</name>
<dbReference type="EMBL" id="KL198025">
    <property type="protein sequence ID" value="KDQ17128.1"/>
    <property type="molecule type" value="Genomic_DNA"/>
</dbReference>
<dbReference type="SUPFAM" id="SSF52499">
    <property type="entry name" value="Isochorismatase-like hydrolases"/>
    <property type="match status" value="1"/>
</dbReference>
<evidence type="ECO:0000313" key="4">
    <source>
        <dbReference type="EMBL" id="KDQ17128.1"/>
    </source>
</evidence>
<feature type="domain" description="Isochorismatase-like" evidence="3">
    <location>
        <begin position="8"/>
        <end position="153"/>
    </location>
</feature>
<accession>A0A067MMX6</accession>
<protein>
    <recommendedName>
        <fullName evidence="3">Isochorismatase-like domain-containing protein</fullName>
    </recommendedName>
</protein>
<dbReference type="InterPro" id="IPR036380">
    <property type="entry name" value="Isochorismatase-like_sf"/>
</dbReference>
<dbReference type="InterPro" id="IPR050272">
    <property type="entry name" value="Isochorismatase-like_hydrls"/>
</dbReference>
<dbReference type="AlphaFoldDB" id="A0A067MMX6"/>
<proteinExistence type="inferred from homology"/>
<dbReference type="OrthoDB" id="3249428at2759"/>
<organism evidence="4 5">
    <name type="scientific">Botryobasidium botryosum (strain FD-172 SS1)</name>
    <dbReference type="NCBI Taxonomy" id="930990"/>
    <lineage>
        <taxon>Eukaryota</taxon>
        <taxon>Fungi</taxon>
        <taxon>Dikarya</taxon>
        <taxon>Basidiomycota</taxon>
        <taxon>Agaricomycotina</taxon>
        <taxon>Agaricomycetes</taxon>
        <taxon>Cantharellales</taxon>
        <taxon>Botryobasidiaceae</taxon>
        <taxon>Botryobasidium</taxon>
    </lineage>
</organism>
<keyword evidence="5" id="KW-1185">Reference proteome</keyword>
<dbReference type="PANTHER" id="PTHR43540:SF16">
    <property type="entry name" value="ISOCHORISMATASE-LIKE DOMAIN-CONTAINING PROTEIN"/>
    <property type="match status" value="1"/>
</dbReference>
<dbReference type="GO" id="GO:0016787">
    <property type="term" value="F:hydrolase activity"/>
    <property type="evidence" value="ECO:0007669"/>
    <property type="project" value="UniProtKB-KW"/>
</dbReference>
<dbReference type="PANTHER" id="PTHR43540">
    <property type="entry name" value="PEROXYUREIDOACRYLATE/UREIDOACRYLATE AMIDOHYDROLASE-RELATED"/>
    <property type="match status" value="1"/>
</dbReference>
<evidence type="ECO:0000313" key="5">
    <source>
        <dbReference type="Proteomes" id="UP000027195"/>
    </source>
</evidence>
<dbReference type="STRING" id="930990.A0A067MMX6"/>
<evidence type="ECO:0000256" key="1">
    <source>
        <dbReference type="ARBA" id="ARBA00006336"/>
    </source>
</evidence>
<dbReference type="Proteomes" id="UP000027195">
    <property type="component" value="Unassembled WGS sequence"/>
</dbReference>
<dbReference type="CDD" id="cd00431">
    <property type="entry name" value="cysteine_hydrolases"/>
    <property type="match status" value="1"/>
</dbReference>